<feature type="domain" description="6-phosphogluconate dehydrogenase NADP-binding" evidence="9">
    <location>
        <begin position="8"/>
        <end position="180"/>
    </location>
</feature>
<dbReference type="InterPro" id="IPR008927">
    <property type="entry name" value="6-PGluconate_DH-like_C_sf"/>
</dbReference>
<reference evidence="11" key="1">
    <citation type="submission" date="2021-10" db="EMBL/GenBank/DDBJ databases">
        <title>De novo Genome Assembly of Clathrus columnatus (Basidiomycota, Fungi) Using Illumina and Nanopore Sequence Data.</title>
        <authorList>
            <person name="Ogiso-Tanaka E."/>
            <person name="Itagaki H."/>
            <person name="Hosoya T."/>
            <person name="Hosaka K."/>
        </authorList>
    </citation>
    <scope>NUCLEOTIDE SEQUENCE</scope>
    <source>
        <strain evidence="11">MO-923</strain>
    </source>
</reference>
<name>A0AAV5AJE3_9AGAM</name>
<dbReference type="InterPro" id="IPR036291">
    <property type="entry name" value="NAD(P)-bd_dom_sf"/>
</dbReference>
<protein>
    <recommendedName>
        <fullName evidence="3">3-hydroxyisobutyrate dehydrogenase</fullName>
        <ecNumber evidence="3">1.1.1.31</ecNumber>
    </recommendedName>
</protein>
<evidence type="ECO:0000259" key="9">
    <source>
        <dbReference type="Pfam" id="PF03446"/>
    </source>
</evidence>
<evidence type="ECO:0000256" key="1">
    <source>
        <dbReference type="ARBA" id="ARBA00005109"/>
    </source>
</evidence>
<feature type="domain" description="3-hydroxyisobutyrate dehydrogenase-like NAD-binding" evidence="10">
    <location>
        <begin position="186"/>
        <end position="312"/>
    </location>
</feature>
<dbReference type="GO" id="GO:0005739">
    <property type="term" value="C:mitochondrion"/>
    <property type="evidence" value="ECO:0007669"/>
    <property type="project" value="TreeGrafter"/>
</dbReference>
<evidence type="ECO:0000259" key="10">
    <source>
        <dbReference type="Pfam" id="PF14833"/>
    </source>
</evidence>
<organism evidence="11 12">
    <name type="scientific">Clathrus columnatus</name>
    <dbReference type="NCBI Taxonomy" id="1419009"/>
    <lineage>
        <taxon>Eukaryota</taxon>
        <taxon>Fungi</taxon>
        <taxon>Dikarya</taxon>
        <taxon>Basidiomycota</taxon>
        <taxon>Agaricomycotina</taxon>
        <taxon>Agaricomycetes</taxon>
        <taxon>Phallomycetidae</taxon>
        <taxon>Phallales</taxon>
        <taxon>Clathraceae</taxon>
        <taxon>Clathrus</taxon>
    </lineage>
</organism>
<dbReference type="Gene3D" id="1.10.1040.10">
    <property type="entry name" value="N-(1-d-carboxylethyl)-l-norvaline Dehydrogenase, domain 2"/>
    <property type="match status" value="1"/>
</dbReference>
<dbReference type="InterPro" id="IPR013328">
    <property type="entry name" value="6PGD_dom2"/>
</dbReference>
<keyword evidence="4" id="KW-0101">Branched-chain amino acid catabolism</keyword>
<dbReference type="Pfam" id="PF14833">
    <property type="entry name" value="NAD_binding_11"/>
    <property type="match status" value="1"/>
</dbReference>
<comment type="similarity">
    <text evidence="2">Belongs to the HIBADH-related family. 3-hydroxyisobutyrate dehydrogenase subfamily.</text>
</comment>
<evidence type="ECO:0000256" key="4">
    <source>
        <dbReference type="ARBA" id="ARBA00022456"/>
    </source>
</evidence>
<dbReference type="PIRSF" id="PIRSF000103">
    <property type="entry name" value="HIBADH"/>
    <property type="match status" value="1"/>
</dbReference>
<evidence type="ECO:0000256" key="2">
    <source>
        <dbReference type="ARBA" id="ARBA00006013"/>
    </source>
</evidence>
<keyword evidence="6" id="KW-0520">NAD</keyword>
<dbReference type="SUPFAM" id="SSF51735">
    <property type="entry name" value="NAD(P)-binding Rossmann-fold domains"/>
    <property type="match status" value="1"/>
</dbReference>
<keyword evidence="5" id="KW-0560">Oxidoreductase</keyword>
<proteinExistence type="inferred from homology"/>
<comment type="catalytic activity">
    <reaction evidence="7">
        <text>3-hydroxy-2-methylpropanoate + NAD(+) = 2-methyl-3-oxopropanoate + NADH + H(+)</text>
        <dbReference type="Rhea" id="RHEA:17681"/>
        <dbReference type="ChEBI" id="CHEBI:11805"/>
        <dbReference type="ChEBI" id="CHEBI:15378"/>
        <dbReference type="ChEBI" id="CHEBI:57540"/>
        <dbReference type="ChEBI" id="CHEBI:57700"/>
        <dbReference type="ChEBI" id="CHEBI:57945"/>
        <dbReference type="EC" id="1.1.1.31"/>
    </reaction>
</comment>
<evidence type="ECO:0000256" key="5">
    <source>
        <dbReference type="ARBA" id="ARBA00023002"/>
    </source>
</evidence>
<feature type="active site" evidence="8">
    <location>
        <position position="192"/>
    </location>
</feature>
<dbReference type="EC" id="1.1.1.31" evidence="3"/>
<dbReference type="AlphaFoldDB" id="A0AAV5AJE3"/>
<dbReference type="GO" id="GO:0051287">
    <property type="term" value="F:NAD binding"/>
    <property type="evidence" value="ECO:0007669"/>
    <property type="project" value="InterPro"/>
</dbReference>
<dbReference type="GO" id="GO:0008442">
    <property type="term" value="F:3-hydroxyisobutyrate dehydrogenase activity"/>
    <property type="evidence" value="ECO:0007669"/>
    <property type="project" value="UniProtKB-EC"/>
</dbReference>
<evidence type="ECO:0000256" key="3">
    <source>
        <dbReference type="ARBA" id="ARBA00012991"/>
    </source>
</evidence>
<dbReference type="FunFam" id="1.10.1040.10:FF:000006">
    <property type="entry name" value="3-hydroxyisobutyrate dehydrogenase"/>
    <property type="match status" value="1"/>
</dbReference>
<dbReference type="InterPro" id="IPR029154">
    <property type="entry name" value="HIBADH-like_NADP-bd"/>
</dbReference>
<evidence type="ECO:0000256" key="6">
    <source>
        <dbReference type="ARBA" id="ARBA00023027"/>
    </source>
</evidence>
<evidence type="ECO:0000256" key="7">
    <source>
        <dbReference type="ARBA" id="ARBA00049197"/>
    </source>
</evidence>
<gene>
    <name evidence="11" type="ORF">Clacol_009030</name>
</gene>
<comment type="caution">
    <text evidence="11">The sequence shown here is derived from an EMBL/GenBank/DDBJ whole genome shotgun (WGS) entry which is preliminary data.</text>
</comment>
<dbReference type="Pfam" id="PF03446">
    <property type="entry name" value="NAD_binding_2"/>
    <property type="match status" value="1"/>
</dbReference>
<dbReference type="SUPFAM" id="SSF48179">
    <property type="entry name" value="6-phosphogluconate dehydrogenase C-terminal domain-like"/>
    <property type="match status" value="1"/>
</dbReference>
<comment type="pathway">
    <text evidence="1">Amino-acid degradation; L-valine degradation.</text>
</comment>
<dbReference type="PANTHER" id="PTHR22981:SF81">
    <property type="entry name" value="DEHYDROGENASE, PUTATIVE-RELATED"/>
    <property type="match status" value="1"/>
</dbReference>
<accession>A0AAV5AJE3</accession>
<dbReference type="InterPro" id="IPR006115">
    <property type="entry name" value="6PGDH_NADP-bd"/>
</dbReference>
<dbReference type="Proteomes" id="UP001050691">
    <property type="component" value="Unassembled WGS sequence"/>
</dbReference>
<dbReference type="GO" id="GO:0050661">
    <property type="term" value="F:NADP binding"/>
    <property type="evidence" value="ECO:0007669"/>
    <property type="project" value="InterPro"/>
</dbReference>
<dbReference type="InterPro" id="IPR015815">
    <property type="entry name" value="HIBADH-related"/>
</dbReference>
<dbReference type="EMBL" id="BPWL01000010">
    <property type="protein sequence ID" value="GJJ14762.1"/>
    <property type="molecule type" value="Genomic_DNA"/>
</dbReference>
<keyword evidence="12" id="KW-1185">Reference proteome</keyword>
<dbReference type="PANTHER" id="PTHR22981">
    <property type="entry name" value="3-HYDROXYISOBUTYRATE DEHYDROGENASE-RELATED"/>
    <property type="match status" value="1"/>
</dbReference>
<dbReference type="Gene3D" id="3.40.50.720">
    <property type="entry name" value="NAD(P)-binding Rossmann-like Domain"/>
    <property type="match status" value="1"/>
</dbReference>
<evidence type="ECO:0000313" key="12">
    <source>
        <dbReference type="Proteomes" id="UP001050691"/>
    </source>
</evidence>
<evidence type="ECO:0000313" key="11">
    <source>
        <dbReference type="EMBL" id="GJJ14762.1"/>
    </source>
</evidence>
<sequence>MASLSQRFGFIGLGAMGYPMATQLRRKLPTTTVLVIYDLNTTALENFSQENNAFGPIQIATCSKEVCDLADCIITIVPEGTHVRAVYLTPETGLLATNTTGKVFIESSTIDRGTSLEIGKAVASSDYNPSNPPNFVDIPVSGGTAGAEKGILTFMAGAAEEEPIFPLLREICLLMGSSVYPCGARGLGIAAKLSNNYLSGLIALATSEAMNIGMRCGLDPKVLSNCFATSSGGSWVNSTVNPVPGVCPDAVTSRGYEGGFKVQLMKKDMSLAVETAKQVGAKLVLADAGLGAYTAASEDPKCRDRDSRVVYRWLGGHEPEFKRD</sequence>
<dbReference type="GO" id="GO:0006574">
    <property type="term" value="P:L-valine catabolic process"/>
    <property type="evidence" value="ECO:0007669"/>
    <property type="project" value="TreeGrafter"/>
</dbReference>
<evidence type="ECO:0000256" key="8">
    <source>
        <dbReference type="PIRSR" id="PIRSR000103-1"/>
    </source>
</evidence>